<keyword evidence="4" id="KW-0812">Transmembrane</keyword>
<dbReference type="InterPro" id="IPR001845">
    <property type="entry name" value="HTH_ArsR_DNA-bd_dom"/>
</dbReference>
<evidence type="ECO:0000256" key="1">
    <source>
        <dbReference type="ARBA" id="ARBA00023015"/>
    </source>
</evidence>
<keyword evidence="4" id="KW-0472">Membrane</keyword>
<dbReference type="Gene3D" id="1.10.10.10">
    <property type="entry name" value="Winged helix-like DNA-binding domain superfamily/Winged helix DNA-binding domain"/>
    <property type="match status" value="1"/>
</dbReference>
<dbReference type="GO" id="GO:0003677">
    <property type="term" value="F:DNA binding"/>
    <property type="evidence" value="ECO:0007669"/>
    <property type="project" value="UniProtKB-KW"/>
</dbReference>
<evidence type="ECO:0000256" key="4">
    <source>
        <dbReference type="SAM" id="Phobius"/>
    </source>
</evidence>
<reference evidence="6 7" key="1">
    <citation type="submission" date="2017-04" db="EMBL/GenBank/DDBJ databases">
        <authorList>
            <person name="Afonso C.L."/>
            <person name="Miller P.J."/>
            <person name="Scott M.A."/>
            <person name="Spackman E."/>
            <person name="Goraichik I."/>
            <person name="Dimitrov K.M."/>
            <person name="Suarez D.L."/>
            <person name="Swayne D.E."/>
        </authorList>
    </citation>
    <scope>NUCLEOTIDE SEQUENCE [LARGE SCALE GENOMIC DNA]</scope>
    <source>
        <strain evidence="6 7">A2P</strain>
    </source>
</reference>
<dbReference type="InterPro" id="IPR051011">
    <property type="entry name" value="Metal_resp_trans_reg"/>
</dbReference>
<sequence length="115" mass="12083">MNDSDGRHIRSAARLLKAIANERRLSILCHLAHGEMCVGALVAAIGLSQSALSQHLARLRADGLVRTRRDGHSIVYALASAEAAAVIGVLSGLYCDGPPPDHSSTPPPSPPETRT</sequence>
<protein>
    <submittedName>
        <fullName evidence="6">Transcriptional regulator, ArsR family</fullName>
    </submittedName>
</protein>
<keyword evidence="3" id="KW-0804">Transcription</keyword>
<dbReference type="PANTHER" id="PTHR43132">
    <property type="entry name" value="ARSENICAL RESISTANCE OPERON REPRESSOR ARSR-RELATED"/>
    <property type="match status" value="1"/>
</dbReference>
<dbReference type="AlphaFoldDB" id="A0A1X7EHE7"/>
<dbReference type="Pfam" id="PF01022">
    <property type="entry name" value="HTH_5"/>
    <property type="match status" value="1"/>
</dbReference>
<dbReference type="CDD" id="cd00090">
    <property type="entry name" value="HTH_ARSR"/>
    <property type="match status" value="1"/>
</dbReference>
<dbReference type="STRING" id="286727.SAMN02982917_1654"/>
<dbReference type="NCBIfam" id="NF033788">
    <property type="entry name" value="HTH_metalloreg"/>
    <property type="match status" value="1"/>
</dbReference>
<gene>
    <name evidence="6" type="ORF">SAMN02982917_1654</name>
</gene>
<organism evidence="6 7">
    <name type="scientific">Azospirillum oryzae</name>
    <dbReference type="NCBI Taxonomy" id="286727"/>
    <lineage>
        <taxon>Bacteria</taxon>
        <taxon>Pseudomonadati</taxon>
        <taxon>Pseudomonadota</taxon>
        <taxon>Alphaproteobacteria</taxon>
        <taxon>Rhodospirillales</taxon>
        <taxon>Azospirillaceae</taxon>
        <taxon>Azospirillum</taxon>
    </lineage>
</organism>
<keyword evidence="2" id="KW-0238">DNA-binding</keyword>
<dbReference type="SUPFAM" id="SSF46785">
    <property type="entry name" value="Winged helix' DNA-binding domain"/>
    <property type="match status" value="1"/>
</dbReference>
<dbReference type="RefSeq" id="WP_085084089.1">
    <property type="nucleotide sequence ID" value="NZ_FXAK01000002.1"/>
</dbReference>
<proteinExistence type="predicted"/>
<keyword evidence="4" id="KW-1133">Transmembrane helix</keyword>
<dbReference type="OrthoDB" id="194599at2"/>
<dbReference type="PANTHER" id="PTHR43132:SF6">
    <property type="entry name" value="HTH-TYPE TRANSCRIPTIONAL REPRESSOR CZRA"/>
    <property type="match status" value="1"/>
</dbReference>
<accession>A0A1X7EHE7</accession>
<evidence type="ECO:0000313" key="7">
    <source>
        <dbReference type="Proteomes" id="UP000192936"/>
    </source>
</evidence>
<evidence type="ECO:0000259" key="5">
    <source>
        <dbReference type="PROSITE" id="PS50987"/>
    </source>
</evidence>
<dbReference type="InterPro" id="IPR011991">
    <property type="entry name" value="ArsR-like_HTH"/>
</dbReference>
<feature type="transmembrane region" description="Helical" evidence="4">
    <location>
        <begin position="74"/>
        <end position="94"/>
    </location>
</feature>
<dbReference type="PRINTS" id="PR00778">
    <property type="entry name" value="HTHARSR"/>
</dbReference>
<keyword evidence="1" id="KW-0805">Transcription regulation</keyword>
<evidence type="ECO:0000256" key="2">
    <source>
        <dbReference type="ARBA" id="ARBA00023125"/>
    </source>
</evidence>
<dbReference type="InterPro" id="IPR036390">
    <property type="entry name" value="WH_DNA-bd_sf"/>
</dbReference>
<dbReference type="EMBL" id="FXAK01000002">
    <property type="protein sequence ID" value="SMF33597.1"/>
    <property type="molecule type" value="Genomic_DNA"/>
</dbReference>
<evidence type="ECO:0000256" key="3">
    <source>
        <dbReference type="ARBA" id="ARBA00023163"/>
    </source>
</evidence>
<evidence type="ECO:0000313" key="6">
    <source>
        <dbReference type="EMBL" id="SMF33597.1"/>
    </source>
</evidence>
<feature type="domain" description="HTH arsR-type" evidence="5">
    <location>
        <begin position="4"/>
        <end position="98"/>
    </location>
</feature>
<dbReference type="Proteomes" id="UP000192936">
    <property type="component" value="Unassembled WGS sequence"/>
</dbReference>
<name>A0A1X7EHE7_9PROT</name>
<dbReference type="GO" id="GO:0003700">
    <property type="term" value="F:DNA-binding transcription factor activity"/>
    <property type="evidence" value="ECO:0007669"/>
    <property type="project" value="InterPro"/>
</dbReference>
<dbReference type="PROSITE" id="PS50987">
    <property type="entry name" value="HTH_ARSR_2"/>
    <property type="match status" value="1"/>
</dbReference>
<dbReference type="InterPro" id="IPR036388">
    <property type="entry name" value="WH-like_DNA-bd_sf"/>
</dbReference>
<dbReference type="SMART" id="SM00418">
    <property type="entry name" value="HTH_ARSR"/>
    <property type="match status" value="1"/>
</dbReference>